<keyword evidence="1" id="KW-0812">Transmembrane</keyword>
<feature type="transmembrane region" description="Helical" evidence="1">
    <location>
        <begin position="37"/>
        <end position="55"/>
    </location>
</feature>
<dbReference type="AlphaFoldDB" id="A0A0R1JN57"/>
<evidence type="ECO:0000313" key="3">
    <source>
        <dbReference type="Proteomes" id="UP000051804"/>
    </source>
</evidence>
<proteinExistence type="predicted"/>
<dbReference type="Proteomes" id="UP000051804">
    <property type="component" value="Unassembled WGS sequence"/>
</dbReference>
<dbReference type="STRING" id="1291734.FD02_GL001609"/>
<feature type="transmembrane region" description="Helical" evidence="1">
    <location>
        <begin position="61"/>
        <end position="84"/>
    </location>
</feature>
<evidence type="ECO:0000313" key="2">
    <source>
        <dbReference type="EMBL" id="KRK72636.1"/>
    </source>
</evidence>
<keyword evidence="1" id="KW-1133">Transmembrane helix</keyword>
<accession>A0A0R1JN57</accession>
<name>A0A0R1JN57_9LACO</name>
<gene>
    <name evidence="2" type="ORF">FD02_GL001609</name>
</gene>
<sequence length="124" mass="13799">MITAILTVSKCVTLQEAKIVRKNDEMYQMFSNQGLKVAYGYVVIAIAGYVLYQVLIQHQLAPFWTFVMASQGVIWIIATQVFQIRRLGRAGVSKGTWVTLVMVSILLALLLIVNGFGLIALVLH</sequence>
<evidence type="ECO:0000256" key="1">
    <source>
        <dbReference type="SAM" id="Phobius"/>
    </source>
</evidence>
<reference evidence="2 3" key="1">
    <citation type="journal article" date="2015" name="Genome Announc.">
        <title>Expanding the biotechnology potential of lactobacilli through comparative genomics of 213 strains and associated genera.</title>
        <authorList>
            <person name="Sun Z."/>
            <person name="Harris H.M."/>
            <person name="McCann A."/>
            <person name="Guo C."/>
            <person name="Argimon S."/>
            <person name="Zhang W."/>
            <person name="Yang X."/>
            <person name="Jeffery I.B."/>
            <person name="Cooney J.C."/>
            <person name="Kagawa T.F."/>
            <person name="Liu W."/>
            <person name="Song Y."/>
            <person name="Salvetti E."/>
            <person name="Wrobel A."/>
            <person name="Rasinkangas P."/>
            <person name="Parkhill J."/>
            <person name="Rea M.C."/>
            <person name="O'Sullivan O."/>
            <person name="Ritari J."/>
            <person name="Douillard F.P."/>
            <person name="Paul Ross R."/>
            <person name="Yang R."/>
            <person name="Briner A.E."/>
            <person name="Felis G.E."/>
            <person name="de Vos W.M."/>
            <person name="Barrangou R."/>
            <person name="Klaenhammer T.R."/>
            <person name="Caufield P.W."/>
            <person name="Cui Y."/>
            <person name="Zhang H."/>
            <person name="O'Toole P.W."/>
        </authorList>
    </citation>
    <scope>NUCLEOTIDE SEQUENCE [LARGE SCALE GENOMIC DNA]</scope>
    <source>
        <strain evidence="2 3">JCM 17158</strain>
    </source>
</reference>
<comment type="caution">
    <text evidence="2">The sequence shown here is derived from an EMBL/GenBank/DDBJ whole genome shotgun (WGS) entry which is preliminary data.</text>
</comment>
<keyword evidence="3" id="KW-1185">Reference proteome</keyword>
<feature type="transmembrane region" description="Helical" evidence="1">
    <location>
        <begin position="96"/>
        <end position="123"/>
    </location>
</feature>
<organism evidence="2 3">
    <name type="scientific">Lacticaseibacillus nasuensis JCM 17158</name>
    <dbReference type="NCBI Taxonomy" id="1291734"/>
    <lineage>
        <taxon>Bacteria</taxon>
        <taxon>Bacillati</taxon>
        <taxon>Bacillota</taxon>
        <taxon>Bacilli</taxon>
        <taxon>Lactobacillales</taxon>
        <taxon>Lactobacillaceae</taxon>
        <taxon>Lacticaseibacillus</taxon>
    </lineage>
</organism>
<keyword evidence="1" id="KW-0472">Membrane</keyword>
<protein>
    <submittedName>
        <fullName evidence="2">Uncharacterized protein</fullName>
    </submittedName>
</protein>
<dbReference type="PATRIC" id="fig|1291734.4.peg.1655"/>
<dbReference type="EMBL" id="AZDJ01000022">
    <property type="protein sequence ID" value="KRK72636.1"/>
    <property type="molecule type" value="Genomic_DNA"/>
</dbReference>